<feature type="signal peptide" evidence="2">
    <location>
        <begin position="1"/>
        <end position="22"/>
    </location>
</feature>
<reference evidence="3 4" key="1">
    <citation type="submission" date="2013-11" db="EMBL/GenBank/DDBJ databases">
        <title>Complete genome sequence of the cyanide-degrading bacterium Pseudomonas pseudoalcaligenes CECT 5344.</title>
        <authorList>
            <person name="Wibberg D."/>
            <person name="Puehler A."/>
            <person name="Schlueter A."/>
        </authorList>
    </citation>
    <scope>NUCLEOTIDE SEQUENCE [LARGE SCALE GENOMIC DNA]</scope>
    <source>
        <strain evidence="4">CECT 5344</strain>
    </source>
</reference>
<dbReference type="EMBL" id="HG916826">
    <property type="protein sequence ID" value="CDM42401.1"/>
    <property type="molecule type" value="Genomic_DNA"/>
</dbReference>
<gene>
    <name evidence="3" type="ORF">BN5_3859</name>
</gene>
<proteinExistence type="predicted"/>
<evidence type="ECO:0000313" key="3">
    <source>
        <dbReference type="EMBL" id="CDM42401.1"/>
    </source>
</evidence>
<dbReference type="Proteomes" id="UP000032841">
    <property type="component" value="Chromosome"/>
</dbReference>
<evidence type="ECO:0000256" key="2">
    <source>
        <dbReference type="SAM" id="SignalP"/>
    </source>
</evidence>
<organism evidence="3 4">
    <name type="scientific">Ectopseudomonas oleovorans (strain CECT 5344)</name>
    <name type="common">Pseudomonas pseudoalcaligenes</name>
    <dbReference type="NCBI Taxonomy" id="1182590"/>
    <lineage>
        <taxon>Bacteria</taxon>
        <taxon>Pseudomonadati</taxon>
        <taxon>Pseudomonadota</taxon>
        <taxon>Gammaproteobacteria</taxon>
        <taxon>Pseudomonadales</taxon>
        <taxon>Pseudomonadaceae</taxon>
        <taxon>Ectopseudomonas</taxon>
    </lineage>
</organism>
<name>W6R7N8_ECTO5</name>
<evidence type="ECO:0000313" key="4">
    <source>
        <dbReference type="Proteomes" id="UP000032841"/>
    </source>
</evidence>
<dbReference type="eggNOG" id="ENOG5033D3B">
    <property type="taxonomic scope" value="Bacteria"/>
</dbReference>
<dbReference type="RefSeq" id="WP_003463688.1">
    <property type="nucleotide sequence ID" value="NZ_HG916826.1"/>
</dbReference>
<dbReference type="AlphaFoldDB" id="W6R7N8"/>
<feature type="region of interest" description="Disordered" evidence="1">
    <location>
        <begin position="112"/>
        <end position="134"/>
    </location>
</feature>
<keyword evidence="2" id="KW-0732">Signal</keyword>
<feature type="chain" id="PRO_5004880769" description="Secreted protein" evidence="2">
    <location>
        <begin position="23"/>
        <end position="134"/>
    </location>
</feature>
<sequence length="134" mass="13865">MSLRLILSTLLAAALALLGAWGAGHVAGQAAGAAACAEGQAEGYRDLLDESAKQLHQAQATSTELFKRLARQHTHDEKTTQELRDALAETAADRTACRFAAGVMQQLEDARQRAARATTGGLDATLPPAGGDGG</sequence>
<evidence type="ECO:0008006" key="5">
    <source>
        <dbReference type="Google" id="ProtNLM"/>
    </source>
</evidence>
<protein>
    <recommendedName>
        <fullName evidence="5">Secreted protein</fullName>
    </recommendedName>
</protein>
<accession>W6R7N8</accession>
<dbReference type="KEGG" id="ppse:BN5_3859"/>
<dbReference type="HOGENOM" id="CLU_149890_0_0_6"/>
<evidence type="ECO:0000256" key="1">
    <source>
        <dbReference type="SAM" id="MobiDB-lite"/>
    </source>
</evidence>